<dbReference type="InterPro" id="IPR015500">
    <property type="entry name" value="Peptidase_S8_subtilisin-rel"/>
</dbReference>
<dbReference type="PRINTS" id="PR00723">
    <property type="entry name" value="SUBTILISIN"/>
</dbReference>
<evidence type="ECO:0000259" key="11">
    <source>
        <dbReference type="Pfam" id="PF22148"/>
    </source>
</evidence>
<name>A0A4Z0M9A6_9GAMM</name>
<keyword evidence="8" id="KW-0732">Signal</keyword>
<feature type="domain" description="Peptidase S8/S53" evidence="9">
    <location>
        <begin position="446"/>
        <end position="507"/>
    </location>
</feature>
<dbReference type="InterPro" id="IPR022398">
    <property type="entry name" value="Peptidase_S8_His-AS"/>
</dbReference>
<evidence type="ECO:0000256" key="5">
    <source>
        <dbReference type="ARBA" id="ARBA00022825"/>
    </source>
</evidence>
<comment type="similarity">
    <text evidence="1 7">Belongs to the peptidase S8 family.</text>
</comment>
<dbReference type="Gene3D" id="3.40.50.200">
    <property type="entry name" value="Peptidase S8/S53 domain"/>
    <property type="match status" value="1"/>
</dbReference>
<accession>A0A4Z0M9A6</accession>
<keyword evidence="2" id="KW-0134">Cell wall</keyword>
<feature type="active site" description="Charge relay system" evidence="6 7">
    <location>
        <position position="175"/>
    </location>
</feature>
<gene>
    <name evidence="12" type="ORF">E4634_00695</name>
</gene>
<dbReference type="Pfam" id="PF02225">
    <property type="entry name" value="PA"/>
    <property type="match status" value="1"/>
</dbReference>
<dbReference type="EMBL" id="SRLE01000001">
    <property type="protein sequence ID" value="TGD76099.1"/>
    <property type="molecule type" value="Genomic_DNA"/>
</dbReference>
<dbReference type="InterPro" id="IPR023828">
    <property type="entry name" value="Peptidase_S8_Ser-AS"/>
</dbReference>
<dbReference type="InterPro" id="IPR037045">
    <property type="entry name" value="S8pro/Inhibitor_I9_sf"/>
</dbReference>
<dbReference type="AlphaFoldDB" id="A0A4Z0M9A6"/>
<evidence type="ECO:0000313" key="12">
    <source>
        <dbReference type="EMBL" id="TGD76099.1"/>
    </source>
</evidence>
<evidence type="ECO:0000313" key="13">
    <source>
        <dbReference type="Proteomes" id="UP000298050"/>
    </source>
</evidence>
<dbReference type="PANTHER" id="PTHR43806">
    <property type="entry name" value="PEPTIDASE S8"/>
    <property type="match status" value="1"/>
</dbReference>
<evidence type="ECO:0000256" key="7">
    <source>
        <dbReference type="PROSITE-ProRule" id="PRU01240"/>
    </source>
</evidence>
<dbReference type="SUPFAM" id="SSF54897">
    <property type="entry name" value="Protease propeptides/inhibitors"/>
    <property type="match status" value="1"/>
</dbReference>
<evidence type="ECO:0000256" key="6">
    <source>
        <dbReference type="PIRSR" id="PIRSR615500-1"/>
    </source>
</evidence>
<dbReference type="InterPro" id="IPR036852">
    <property type="entry name" value="Peptidase_S8/S53_dom_sf"/>
</dbReference>
<organism evidence="12 13">
    <name type="scientific">Mangrovimicrobium sediminis</name>
    <dbReference type="NCBI Taxonomy" id="2562682"/>
    <lineage>
        <taxon>Bacteria</taxon>
        <taxon>Pseudomonadati</taxon>
        <taxon>Pseudomonadota</taxon>
        <taxon>Gammaproteobacteria</taxon>
        <taxon>Cellvibrionales</taxon>
        <taxon>Halieaceae</taxon>
        <taxon>Mangrovimicrobium</taxon>
    </lineage>
</organism>
<sequence>MTYTKHWNWLRSAAIVLAAALCVVPATQAAPAKERVNIIYKKGAQAKIMAAIARKNGRLIYEFPEVNAVTVELSRKAVRALKRNANVKFVEADTMQYAFALTDPSDGDPYFLGQAVPYGIPMVQADVLDDSTAGNTTLCIIDSGIDGTHPDHAGNILAGENLTTSGTWDSDESSHGTHVAGTIAAVNNPDVGVVGVLPNTNLNLYIAKVFDASGSTASSTVAKAMWGCWRRGGADVISMSLGGAGNSRLQQIVADFLYTRGVLLIAAAGNDGNSVISYPAGLDSVMSVAAIDENKAWANFSQFNETVEIAAPGVSVLSTVPVGSIVDYTATVDGTEYPALLMDGTPAATATSTLYDLGTGEAIDGAAAGQICLIQRGNISFADKVLACENSGGIGAIIYNNVPGSLSGTLGDVATTIPSVGVSDTDGALMLADVGTIATVDTLNGIVSDYDYDFFSGTSMATPHVSAVAALVWSHFPTCTNVEIRDALNATAEDLLTAGRDNFTGYGLVQALAAYDYLAENSCGL</sequence>
<feature type="domain" description="PA" evidence="10">
    <location>
        <begin position="364"/>
        <end position="428"/>
    </location>
</feature>
<dbReference type="Pfam" id="PF00082">
    <property type="entry name" value="Peptidase_S8"/>
    <property type="match status" value="2"/>
</dbReference>
<dbReference type="Proteomes" id="UP000298050">
    <property type="component" value="Unassembled WGS sequence"/>
</dbReference>
<dbReference type="Gene3D" id="3.50.30.30">
    <property type="match status" value="1"/>
</dbReference>
<feature type="domain" description="Peptidase S8/S53" evidence="9">
    <location>
        <begin position="135"/>
        <end position="349"/>
    </location>
</feature>
<evidence type="ECO:0000259" key="10">
    <source>
        <dbReference type="Pfam" id="PF02225"/>
    </source>
</evidence>
<keyword evidence="2" id="KW-0964">Secreted</keyword>
<reference evidence="12 13" key="1">
    <citation type="submission" date="2019-04" db="EMBL/GenBank/DDBJ databases">
        <title>Taxonomy of novel Haliea sp. from mangrove soil of West Coast of India.</title>
        <authorList>
            <person name="Verma A."/>
            <person name="Kumar P."/>
            <person name="Krishnamurthi S."/>
        </authorList>
    </citation>
    <scope>NUCLEOTIDE SEQUENCE [LARGE SCALE GENOMIC DNA]</scope>
    <source>
        <strain evidence="12 13">SAOS-164</strain>
    </source>
</reference>
<dbReference type="SUPFAM" id="SSF52743">
    <property type="entry name" value="Subtilisin-like"/>
    <property type="match status" value="1"/>
</dbReference>
<feature type="chain" id="PRO_5021341645" evidence="8">
    <location>
        <begin position="30"/>
        <end position="525"/>
    </location>
</feature>
<feature type="active site" description="Charge relay system" evidence="6 7">
    <location>
        <position position="142"/>
    </location>
</feature>
<feature type="signal peptide" evidence="8">
    <location>
        <begin position="1"/>
        <end position="29"/>
    </location>
</feature>
<feature type="active site" description="Charge relay system" evidence="6 7">
    <location>
        <position position="459"/>
    </location>
</feature>
<dbReference type="GO" id="GO:0006508">
    <property type="term" value="P:proteolysis"/>
    <property type="evidence" value="ECO:0007669"/>
    <property type="project" value="UniProtKB-KW"/>
</dbReference>
<evidence type="ECO:0000256" key="1">
    <source>
        <dbReference type="ARBA" id="ARBA00011073"/>
    </source>
</evidence>
<keyword evidence="3 7" id="KW-0645">Protease</keyword>
<evidence type="ECO:0000256" key="8">
    <source>
        <dbReference type="SAM" id="SignalP"/>
    </source>
</evidence>
<dbReference type="Gene3D" id="3.30.70.80">
    <property type="entry name" value="Peptidase S8 propeptide/proteinase inhibitor I9"/>
    <property type="match status" value="1"/>
</dbReference>
<comment type="caution">
    <text evidence="12">The sequence shown here is derived from an EMBL/GenBank/DDBJ whole genome shotgun (WGS) entry which is preliminary data.</text>
</comment>
<proteinExistence type="inferred from homology"/>
<dbReference type="InterPro" id="IPR003137">
    <property type="entry name" value="PA_domain"/>
</dbReference>
<dbReference type="GO" id="GO:0004252">
    <property type="term" value="F:serine-type endopeptidase activity"/>
    <property type="evidence" value="ECO:0007669"/>
    <property type="project" value="UniProtKB-UniRule"/>
</dbReference>
<dbReference type="InterPro" id="IPR054399">
    <property type="entry name" value="Fervidolysin-like_N_prodom"/>
</dbReference>
<dbReference type="Pfam" id="PF22148">
    <property type="entry name" value="Fervidolysin_NPro-like"/>
    <property type="match status" value="1"/>
</dbReference>
<evidence type="ECO:0000256" key="3">
    <source>
        <dbReference type="ARBA" id="ARBA00022670"/>
    </source>
</evidence>
<evidence type="ECO:0000256" key="4">
    <source>
        <dbReference type="ARBA" id="ARBA00022801"/>
    </source>
</evidence>
<protein>
    <submittedName>
        <fullName evidence="12">Peptidase S8</fullName>
    </submittedName>
</protein>
<evidence type="ECO:0000256" key="2">
    <source>
        <dbReference type="ARBA" id="ARBA00022512"/>
    </source>
</evidence>
<dbReference type="GO" id="GO:0005615">
    <property type="term" value="C:extracellular space"/>
    <property type="evidence" value="ECO:0007669"/>
    <property type="project" value="TreeGrafter"/>
</dbReference>
<evidence type="ECO:0000259" key="9">
    <source>
        <dbReference type="Pfam" id="PF00082"/>
    </source>
</evidence>
<feature type="domain" description="Fervidolysin-like N-terminal prodomain" evidence="11">
    <location>
        <begin position="28"/>
        <end position="92"/>
    </location>
</feature>
<keyword evidence="13" id="KW-1185">Reference proteome</keyword>
<dbReference type="InterPro" id="IPR000209">
    <property type="entry name" value="Peptidase_S8/S53_dom"/>
</dbReference>
<dbReference type="OrthoDB" id="9790784at2"/>
<keyword evidence="4 7" id="KW-0378">Hydrolase</keyword>
<dbReference type="PROSITE" id="PS00138">
    <property type="entry name" value="SUBTILASE_SER"/>
    <property type="match status" value="1"/>
</dbReference>
<dbReference type="RefSeq" id="WP_135440676.1">
    <property type="nucleotide sequence ID" value="NZ_SRLE01000001.1"/>
</dbReference>
<keyword evidence="5 7" id="KW-0720">Serine protease</keyword>
<dbReference type="PROSITE" id="PS51892">
    <property type="entry name" value="SUBTILASE"/>
    <property type="match status" value="1"/>
</dbReference>
<dbReference type="PROSITE" id="PS00137">
    <property type="entry name" value="SUBTILASE_HIS"/>
    <property type="match status" value="1"/>
</dbReference>
<dbReference type="PANTHER" id="PTHR43806:SF11">
    <property type="entry name" value="CEREVISIN-RELATED"/>
    <property type="match status" value="1"/>
</dbReference>
<dbReference type="InterPro" id="IPR050131">
    <property type="entry name" value="Peptidase_S8_subtilisin-like"/>
</dbReference>